<dbReference type="PANTHER" id="PTHR10807">
    <property type="entry name" value="MYOTUBULARIN-RELATED"/>
    <property type="match status" value="1"/>
</dbReference>
<accession>A0A2A2M3T9</accession>
<organism evidence="3 4">
    <name type="scientific">Diploscapter pachys</name>
    <dbReference type="NCBI Taxonomy" id="2018661"/>
    <lineage>
        <taxon>Eukaryota</taxon>
        <taxon>Metazoa</taxon>
        <taxon>Ecdysozoa</taxon>
        <taxon>Nematoda</taxon>
        <taxon>Chromadorea</taxon>
        <taxon>Rhabditida</taxon>
        <taxon>Rhabditina</taxon>
        <taxon>Rhabditomorpha</taxon>
        <taxon>Rhabditoidea</taxon>
        <taxon>Rhabditidae</taxon>
        <taxon>Diploscapter</taxon>
    </lineage>
</organism>
<dbReference type="GO" id="GO:0106018">
    <property type="term" value="F:phosphatidylinositol-3,5-bisphosphate phosphatase activity"/>
    <property type="evidence" value="ECO:0007669"/>
    <property type="project" value="TreeGrafter"/>
</dbReference>
<dbReference type="AlphaFoldDB" id="A0A2A2M3T9"/>
<name>A0A2A2M3T9_9BILA</name>
<dbReference type="InterPro" id="IPR029021">
    <property type="entry name" value="Prot-tyrosine_phosphatase-like"/>
</dbReference>
<protein>
    <recommendedName>
        <fullName evidence="2">Myotubularin phosphatase domain-containing protein</fullName>
    </recommendedName>
</protein>
<dbReference type="InterPro" id="IPR010569">
    <property type="entry name" value="Myotubularin-like_Pase_dom"/>
</dbReference>
<keyword evidence="4" id="KW-1185">Reference proteome</keyword>
<dbReference type="SUPFAM" id="SSF52799">
    <property type="entry name" value="(Phosphotyrosine protein) phosphatases II"/>
    <property type="match status" value="1"/>
</dbReference>
<dbReference type="InterPro" id="IPR030564">
    <property type="entry name" value="Myotubularin"/>
</dbReference>
<dbReference type="PROSITE" id="PS51339">
    <property type="entry name" value="PPASE_MYOTUBULARIN"/>
    <property type="match status" value="1"/>
</dbReference>
<evidence type="ECO:0000313" key="3">
    <source>
        <dbReference type="EMBL" id="PAV93073.1"/>
    </source>
</evidence>
<dbReference type="Pfam" id="PF06602">
    <property type="entry name" value="Myotub-related"/>
    <property type="match status" value="1"/>
</dbReference>
<dbReference type="OrthoDB" id="271628at2759"/>
<evidence type="ECO:0000313" key="4">
    <source>
        <dbReference type="Proteomes" id="UP000218231"/>
    </source>
</evidence>
<reference evidence="3 4" key="1">
    <citation type="journal article" date="2017" name="Curr. Biol.">
        <title>Genome architecture and evolution of a unichromosomal asexual nematode.</title>
        <authorList>
            <person name="Fradin H."/>
            <person name="Zegar C."/>
            <person name="Gutwein M."/>
            <person name="Lucas J."/>
            <person name="Kovtun M."/>
            <person name="Corcoran D."/>
            <person name="Baugh L.R."/>
            <person name="Kiontke K."/>
            <person name="Gunsalus K."/>
            <person name="Fitch D.H."/>
            <person name="Piano F."/>
        </authorList>
    </citation>
    <scope>NUCLEOTIDE SEQUENCE [LARGE SCALE GENOMIC DNA]</scope>
    <source>
        <strain evidence="3">PF1309</strain>
    </source>
</reference>
<evidence type="ECO:0000259" key="2">
    <source>
        <dbReference type="PROSITE" id="PS51339"/>
    </source>
</evidence>
<dbReference type="GO" id="GO:0004438">
    <property type="term" value="F:phosphatidylinositol-3-phosphate phosphatase activity"/>
    <property type="evidence" value="ECO:0007669"/>
    <property type="project" value="TreeGrafter"/>
</dbReference>
<dbReference type="PANTHER" id="PTHR10807:SF8">
    <property type="entry name" value="PHOSPHATIDYLINOSITOL-3-PHOSPHATE PHOSPHATASE"/>
    <property type="match status" value="1"/>
</dbReference>
<gene>
    <name evidence="3" type="ORF">WR25_23716</name>
</gene>
<dbReference type="EMBL" id="LIAE01005754">
    <property type="protein sequence ID" value="PAV93073.1"/>
    <property type="molecule type" value="Genomic_DNA"/>
</dbReference>
<dbReference type="STRING" id="2018661.A0A2A2M3T9"/>
<dbReference type="GO" id="GO:0046856">
    <property type="term" value="P:phosphatidylinositol dephosphorylation"/>
    <property type="evidence" value="ECO:0007669"/>
    <property type="project" value="TreeGrafter"/>
</dbReference>
<dbReference type="GO" id="GO:0005737">
    <property type="term" value="C:cytoplasm"/>
    <property type="evidence" value="ECO:0007669"/>
    <property type="project" value="TreeGrafter"/>
</dbReference>
<comment type="caution">
    <text evidence="3">The sequence shown here is derived from an EMBL/GenBank/DDBJ whole genome shotgun (WGS) entry which is preliminary data.</text>
</comment>
<feature type="domain" description="Myotubularin phosphatase" evidence="2">
    <location>
        <begin position="1"/>
        <end position="121"/>
    </location>
</feature>
<comment type="similarity">
    <text evidence="1">Belongs to the protein-tyrosine phosphatase family. Non-receptor class myotubularin subfamily.</text>
</comment>
<sequence length="121" mass="13843">MANFPYSFFFLENCDTYPERLWLPTSANANVVVGSTKFRSRGRLPALTYFYRPTGAVICRCAQPLTGFSARNVEDEKLMELIGKASGTGEVLYMIDTRPKVRKTKLTFIHSMNFFLLKSRK</sequence>
<evidence type="ECO:0000256" key="1">
    <source>
        <dbReference type="ARBA" id="ARBA00007471"/>
    </source>
</evidence>
<dbReference type="Proteomes" id="UP000218231">
    <property type="component" value="Unassembled WGS sequence"/>
</dbReference>
<proteinExistence type="inferred from homology"/>